<feature type="region of interest" description="Disordered" evidence="3">
    <location>
        <begin position="345"/>
        <end position="371"/>
    </location>
</feature>
<evidence type="ECO:0000256" key="2">
    <source>
        <dbReference type="ARBA" id="ARBA00023157"/>
    </source>
</evidence>
<dbReference type="Pfam" id="PF00041">
    <property type="entry name" value="fn3"/>
    <property type="match status" value="5"/>
</dbReference>
<dbReference type="InterPro" id="IPR036179">
    <property type="entry name" value="Ig-like_dom_sf"/>
</dbReference>
<dbReference type="GO" id="GO:0098609">
    <property type="term" value="P:cell-cell adhesion"/>
    <property type="evidence" value="ECO:0007669"/>
    <property type="project" value="TreeGrafter"/>
</dbReference>
<dbReference type="CDD" id="cd00063">
    <property type="entry name" value="FN3"/>
    <property type="match status" value="5"/>
</dbReference>
<dbReference type="EMBL" id="CAXKWB010025796">
    <property type="protein sequence ID" value="CAL4128702.1"/>
    <property type="molecule type" value="Genomic_DNA"/>
</dbReference>
<dbReference type="InterPro" id="IPR013098">
    <property type="entry name" value="Ig_I-set"/>
</dbReference>
<dbReference type="SUPFAM" id="SSF49265">
    <property type="entry name" value="Fibronectin type III"/>
    <property type="match status" value="4"/>
</dbReference>
<dbReference type="Pfam" id="PF07679">
    <property type="entry name" value="I-set"/>
    <property type="match status" value="1"/>
</dbReference>
<dbReference type="PANTHER" id="PTHR44170">
    <property type="entry name" value="PROTEIN SIDEKICK"/>
    <property type="match status" value="1"/>
</dbReference>
<dbReference type="InterPro" id="IPR003598">
    <property type="entry name" value="Ig_sub2"/>
</dbReference>
<accession>A0AAV2RM13</accession>
<keyword evidence="7" id="KW-1185">Reference proteome</keyword>
<evidence type="ECO:0000259" key="4">
    <source>
        <dbReference type="PROSITE" id="PS50835"/>
    </source>
</evidence>
<feature type="domain" description="Fibronectin type-III" evidence="5">
    <location>
        <begin position="365"/>
        <end position="466"/>
    </location>
</feature>
<dbReference type="Pfam" id="PF13927">
    <property type="entry name" value="Ig_3"/>
    <property type="match status" value="2"/>
</dbReference>
<evidence type="ECO:0000256" key="1">
    <source>
        <dbReference type="ARBA" id="ARBA00022737"/>
    </source>
</evidence>
<evidence type="ECO:0000256" key="3">
    <source>
        <dbReference type="SAM" id="MobiDB-lite"/>
    </source>
</evidence>
<keyword evidence="1" id="KW-0677">Repeat</keyword>
<organism evidence="6 7">
    <name type="scientific">Meganyctiphanes norvegica</name>
    <name type="common">Northern krill</name>
    <name type="synonym">Thysanopoda norvegica</name>
    <dbReference type="NCBI Taxonomy" id="48144"/>
    <lineage>
        <taxon>Eukaryota</taxon>
        <taxon>Metazoa</taxon>
        <taxon>Ecdysozoa</taxon>
        <taxon>Arthropoda</taxon>
        <taxon>Crustacea</taxon>
        <taxon>Multicrustacea</taxon>
        <taxon>Malacostraca</taxon>
        <taxon>Eumalacostraca</taxon>
        <taxon>Eucarida</taxon>
        <taxon>Euphausiacea</taxon>
        <taxon>Euphausiidae</taxon>
        <taxon>Meganyctiphanes</taxon>
    </lineage>
</organism>
<keyword evidence="2" id="KW-1015">Disulfide bond</keyword>
<comment type="caution">
    <text evidence="6">The sequence shown here is derived from an EMBL/GenBank/DDBJ whole genome shotgun (WGS) entry which is preliminary data.</text>
</comment>
<dbReference type="SMART" id="SM00408">
    <property type="entry name" value="IGc2"/>
    <property type="match status" value="3"/>
</dbReference>
<feature type="domain" description="Ig-like" evidence="4">
    <location>
        <begin position="168"/>
        <end position="257"/>
    </location>
</feature>
<feature type="domain" description="Fibronectin type-III" evidence="5">
    <location>
        <begin position="266"/>
        <end position="361"/>
    </location>
</feature>
<dbReference type="GO" id="GO:0030154">
    <property type="term" value="P:cell differentiation"/>
    <property type="evidence" value="ECO:0007669"/>
    <property type="project" value="UniProtKB-ARBA"/>
</dbReference>
<evidence type="ECO:0008006" key="8">
    <source>
        <dbReference type="Google" id="ProtNLM"/>
    </source>
</evidence>
<proteinExistence type="predicted"/>
<dbReference type="FunFam" id="2.60.40.10:FF:000028">
    <property type="entry name" value="Neuronal cell adhesion molecule"/>
    <property type="match status" value="1"/>
</dbReference>
<evidence type="ECO:0000313" key="6">
    <source>
        <dbReference type="EMBL" id="CAL4128702.1"/>
    </source>
</evidence>
<feature type="domain" description="Fibronectin type-III" evidence="5">
    <location>
        <begin position="761"/>
        <end position="854"/>
    </location>
</feature>
<dbReference type="Gene3D" id="2.60.40.10">
    <property type="entry name" value="Immunoglobulins"/>
    <property type="match status" value="9"/>
</dbReference>
<evidence type="ECO:0000259" key="5">
    <source>
        <dbReference type="PROSITE" id="PS50853"/>
    </source>
</evidence>
<dbReference type="InterPro" id="IPR003599">
    <property type="entry name" value="Ig_sub"/>
</dbReference>
<reference evidence="6 7" key="1">
    <citation type="submission" date="2024-05" db="EMBL/GenBank/DDBJ databases">
        <authorList>
            <person name="Wallberg A."/>
        </authorList>
    </citation>
    <scope>NUCLEOTIDE SEQUENCE [LARGE SCALE GENOMIC DNA]</scope>
</reference>
<dbReference type="PROSITE" id="PS50835">
    <property type="entry name" value="IG_LIKE"/>
    <property type="match status" value="3"/>
</dbReference>
<feature type="non-terminal residue" evidence="6">
    <location>
        <position position="866"/>
    </location>
</feature>
<dbReference type="GO" id="GO:0009653">
    <property type="term" value="P:anatomical structure morphogenesis"/>
    <property type="evidence" value="ECO:0007669"/>
    <property type="project" value="UniProtKB-ARBA"/>
</dbReference>
<dbReference type="Proteomes" id="UP001497623">
    <property type="component" value="Unassembled WGS sequence"/>
</dbReference>
<dbReference type="InterPro" id="IPR036116">
    <property type="entry name" value="FN3_sf"/>
</dbReference>
<dbReference type="SMART" id="SM00409">
    <property type="entry name" value="IG"/>
    <property type="match status" value="3"/>
</dbReference>
<feature type="domain" description="Ig-like" evidence="4">
    <location>
        <begin position="61"/>
        <end position="164"/>
    </location>
</feature>
<feature type="non-terminal residue" evidence="6">
    <location>
        <position position="1"/>
    </location>
</feature>
<dbReference type="PROSITE" id="PS50853">
    <property type="entry name" value="FN3"/>
    <property type="match status" value="5"/>
</dbReference>
<dbReference type="AlphaFoldDB" id="A0AAV2RM13"/>
<name>A0AAV2RM13_MEGNR</name>
<feature type="domain" description="Fibronectin type-III" evidence="5">
    <location>
        <begin position="573"/>
        <end position="667"/>
    </location>
</feature>
<protein>
    <recommendedName>
        <fullName evidence="8">Down syndrome cell adhesion molecule-like protein Dscam2</fullName>
    </recommendedName>
</protein>
<dbReference type="InterPro" id="IPR013783">
    <property type="entry name" value="Ig-like_fold"/>
</dbReference>
<dbReference type="PANTHER" id="PTHR44170:SF6">
    <property type="entry name" value="CONTACTIN"/>
    <property type="match status" value="1"/>
</dbReference>
<dbReference type="FunFam" id="2.60.40.10:FF:000104">
    <property type="entry name" value="Down syndrome cell adhesion molecule b"/>
    <property type="match status" value="1"/>
</dbReference>
<feature type="region of interest" description="Disordered" evidence="3">
    <location>
        <begin position="842"/>
        <end position="866"/>
    </location>
</feature>
<feature type="domain" description="Ig-like" evidence="4">
    <location>
        <begin position="655"/>
        <end position="736"/>
    </location>
</feature>
<sequence length="866" mass="91022">FKDGEPAEGIPGIKVHAYDEYTVALIISHLVETHAGNYTCTARNDVASVTHSSLLKVNVPPSWVSAPHDTATTLGGTAVIPCKARGYPEPTITWRRTSGGGGQYLPMSRMGSSSSGYGIAVPDTAPASNGSLIINNAQSSDEGQYECEAANGVGAALMQQITITVNAPPVFESSLQRSVSVRRGSRAVLQCHARGDPPITLVWQAQHTSTNDNSVIRKLGPGSIRGELTIPAVSAKDSGDFTCVATNAYGTDTYVISLHVEDVPGTPHGLHVGERGSRFIMVSWLPPSHTKTPLHKYILQYKTNTGSWNEAEEVSVGGEMTTARLTPLLPNSHYTIRVKAVNHLGASPPSEPLQVGTVGESPSGAPSSVRAEALSSSSVSVMWEAPPSHTHHGQLLGYHVGLGRHKLGVDGHYNWTVSEAGGSGVGGRQKVGGLQAWAQYQVVVRAYNSHGEGPSSTPVLITTKEDVPSAAPTSIECSGGADGHSLLVRWAPPPVHTHNGPLKAYKLTLARIDDTTDSVDEVVRLVNGRHEESVGGLQSWSNYTLSISAVTAAGAGTPSQDLHCATGEDVAGAPGGLRVLQSGPNAALVTWLAPTPATGVLLGFTLHHRSPGAHTAAQVSLHAHARTHTLDRLRSGTHELWLTARTRVGEGPPTPPVKLTLLDTAPGGIASWGESIVSVVGSDIRLPCVTVGTPPPTPTWTSTPREHMGHNRFRIEADGSLGIRSVQRRDQGNYTCALPPTTSLQQRSHNHATYKLTVQASPGPPTVHISGSSSSSLTVAWASGDTGGAALHGWALWWRVAGGTWHTVHLGRAQARHTIEGLTCGHEYQVYVTCKNHVGVSPPSRPLTVKTSGSPPLAPPAGQIAS</sequence>
<gene>
    <name evidence="6" type="ORF">MNOR_LOCUS26183</name>
</gene>
<dbReference type="InterPro" id="IPR003961">
    <property type="entry name" value="FN3_dom"/>
</dbReference>
<dbReference type="SUPFAM" id="SSF48726">
    <property type="entry name" value="Immunoglobulin"/>
    <property type="match status" value="4"/>
</dbReference>
<dbReference type="InterPro" id="IPR007110">
    <property type="entry name" value="Ig-like_dom"/>
</dbReference>
<dbReference type="SMART" id="SM00060">
    <property type="entry name" value="FN3"/>
    <property type="match status" value="5"/>
</dbReference>
<evidence type="ECO:0000313" key="7">
    <source>
        <dbReference type="Proteomes" id="UP001497623"/>
    </source>
</evidence>
<feature type="domain" description="Fibronectin type-III" evidence="5">
    <location>
        <begin position="471"/>
        <end position="569"/>
    </location>
</feature>